<proteinExistence type="predicted"/>
<accession>A0A8B6G4H4</accession>
<dbReference type="OrthoDB" id="6130585at2759"/>
<sequence>MKESENQVCSSKVVIVVELNCKIIKLPTEYFSVEIVYLFNDDISEENTNTGQLEKSTTEVVLADIKKVTGLSARNLFEKHSKLTLICKSSFQQHGIEKQCVHLFCRVKSLLPVGENHFPKLFCGLPTKVLQGNPELMTNLRVGDRIGGPIKSKNGTLGGFVRVRGDTAFLTCLHVILGAEELAADNISLPDDKYFDVNCYPAGERSTASGTQSFVCGKIRDIAYKTDNPESTSIDAALIRVTEETTISEKDYVVVGKNQNTLSFDQIGLKSCFLNDSCVDYRQFCFSNPKRTVASVFVGAVSSKLVASNSEVFEMKSCDIDLKPFDKSFNNVIVEGLKNMAGYVVETIKKQADLSSPLDKQIKAIVEKESPKEFLEETKKMICEIAHELYCSDKGNGGSESSLENRLQTAAIARTSSKSSGIVDDIHMQKTSLKITVNRRIFERVSRRMYGQIHITNTPFAPGDSGTCIYVNDPDLNVRGCIGMAIANHPTDGCIATPIMEILKNFNIRYSIIEKKDTENVLK</sequence>
<dbReference type="AlphaFoldDB" id="A0A8B6G4H4"/>
<comment type="caution">
    <text evidence="1">The sequence shown here is derived from an EMBL/GenBank/DDBJ whole genome shotgun (WGS) entry which is preliminary data.</text>
</comment>
<name>A0A8B6G4H4_MYTGA</name>
<evidence type="ECO:0000313" key="2">
    <source>
        <dbReference type="Proteomes" id="UP000596742"/>
    </source>
</evidence>
<dbReference type="Proteomes" id="UP000596742">
    <property type="component" value="Unassembled WGS sequence"/>
</dbReference>
<protein>
    <submittedName>
        <fullName evidence="1">Uncharacterized protein</fullName>
    </submittedName>
</protein>
<evidence type="ECO:0000313" key="1">
    <source>
        <dbReference type="EMBL" id="VDI58483.1"/>
    </source>
</evidence>
<gene>
    <name evidence="1" type="ORF">MGAL_10B022387</name>
</gene>
<organism evidence="1 2">
    <name type="scientific">Mytilus galloprovincialis</name>
    <name type="common">Mediterranean mussel</name>
    <dbReference type="NCBI Taxonomy" id="29158"/>
    <lineage>
        <taxon>Eukaryota</taxon>
        <taxon>Metazoa</taxon>
        <taxon>Spiralia</taxon>
        <taxon>Lophotrochozoa</taxon>
        <taxon>Mollusca</taxon>
        <taxon>Bivalvia</taxon>
        <taxon>Autobranchia</taxon>
        <taxon>Pteriomorphia</taxon>
        <taxon>Mytilida</taxon>
        <taxon>Mytiloidea</taxon>
        <taxon>Mytilidae</taxon>
        <taxon>Mytilinae</taxon>
        <taxon>Mytilus</taxon>
    </lineage>
</organism>
<reference evidence="1" key="1">
    <citation type="submission" date="2018-11" db="EMBL/GenBank/DDBJ databases">
        <authorList>
            <person name="Alioto T."/>
            <person name="Alioto T."/>
        </authorList>
    </citation>
    <scope>NUCLEOTIDE SEQUENCE</scope>
</reference>
<keyword evidence="2" id="KW-1185">Reference proteome</keyword>
<dbReference type="EMBL" id="UYJE01007852">
    <property type="protein sequence ID" value="VDI58483.1"/>
    <property type="molecule type" value="Genomic_DNA"/>
</dbReference>